<keyword evidence="2" id="KW-1185">Reference proteome</keyword>
<organism evidence="1 2">
    <name type="scientific">Holotrichia oblita</name>
    <name type="common">Chafer beetle</name>
    <dbReference type="NCBI Taxonomy" id="644536"/>
    <lineage>
        <taxon>Eukaryota</taxon>
        <taxon>Metazoa</taxon>
        <taxon>Ecdysozoa</taxon>
        <taxon>Arthropoda</taxon>
        <taxon>Hexapoda</taxon>
        <taxon>Insecta</taxon>
        <taxon>Pterygota</taxon>
        <taxon>Neoptera</taxon>
        <taxon>Endopterygota</taxon>
        <taxon>Coleoptera</taxon>
        <taxon>Polyphaga</taxon>
        <taxon>Scarabaeiformia</taxon>
        <taxon>Scarabaeidae</taxon>
        <taxon>Melolonthinae</taxon>
        <taxon>Holotrichia</taxon>
    </lineage>
</organism>
<proteinExistence type="predicted"/>
<evidence type="ECO:0000313" key="2">
    <source>
        <dbReference type="Proteomes" id="UP001056778"/>
    </source>
</evidence>
<keyword evidence="1" id="KW-0346">Stress response</keyword>
<comment type="caution">
    <text evidence="1">The sequence shown here is derived from an EMBL/GenBank/DDBJ whole genome shotgun (WGS) entry which is preliminary data.</text>
</comment>
<gene>
    <name evidence="1" type="ORF">MML48_8g00020316</name>
</gene>
<name>A0ACB9SR33_HOLOL</name>
<dbReference type="Proteomes" id="UP001056778">
    <property type="component" value="Chromosome 8"/>
</dbReference>
<reference evidence="1" key="1">
    <citation type="submission" date="2022-04" db="EMBL/GenBank/DDBJ databases">
        <title>Chromosome-scale genome assembly of Holotrichia oblita Faldermann.</title>
        <authorList>
            <person name="Rongchong L."/>
        </authorList>
    </citation>
    <scope>NUCLEOTIDE SEQUENCE</scope>
    <source>
        <strain evidence="1">81SQS9</strain>
    </source>
</reference>
<evidence type="ECO:0000313" key="1">
    <source>
        <dbReference type="EMBL" id="KAI4456469.1"/>
    </source>
</evidence>
<sequence length="461" mass="52110">MDIYLTLLHLHVLKDIPVADMKRLIGRRYTDESVQSDMKKWLFNVISDDGFPKVAINTNGIEKTFKPEDISAMVLRKMKSTAETYLESRVEKAVITVPASFTNRQRQETLQAGRIAGLKAIKLLNEPTAAAIAYAVIKEKMRGTILIYDLGGGTLDVSILTVTDTCCSVKATHGNTHLGGEDFNNNILEYLIHICQEKYKKNVRNDKRAMALLREQCESVKKKLSVALNVRIFIDSLIDGVHFDEILTRDKFNKLNSNLFESTLQPVMQVLHAAQINKQDVDKVVMVGGSSRIPKLRNLLEQFFDGKDIHTSINPDEVVAYGASIYAAICNNITIRDRSKFEIQDITSISLGLRLKENMFLTVIKRHTSIPCSHVKKCIRSRDNPRAIYFPIYEGESSNCKENNLLERFLINSVPDRSKGQEIFYVTFSVDNNGILKVAINISYTQNKAGIITPRKSDNYK</sequence>
<protein>
    <submittedName>
        <fullName evidence="1">Heat shock protein 70kda</fullName>
    </submittedName>
</protein>
<accession>A0ACB9SR33</accession>
<dbReference type="EMBL" id="CM043022">
    <property type="protein sequence ID" value="KAI4456469.1"/>
    <property type="molecule type" value="Genomic_DNA"/>
</dbReference>